<comment type="caution">
    <text evidence="2">The sequence shown here is derived from an EMBL/GenBank/DDBJ whole genome shotgun (WGS) entry which is preliminary data.</text>
</comment>
<proteinExistence type="predicted"/>
<organism evidence="2 3">
    <name type="scientific">Toxocara canis</name>
    <name type="common">Canine roundworm</name>
    <dbReference type="NCBI Taxonomy" id="6265"/>
    <lineage>
        <taxon>Eukaryota</taxon>
        <taxon>Metazoa</taxon>
        <taxon>Ecdysozoa</taxon>
        <taxon>Nematoda</taxon>
        <taxon>Chromadorea</taxon>
        <taxon>Rhabditida</taxon>
        <taxon>Spirurina</taxon>
        <taxon>Ascaridomorpha</taxon>
        <taxon>Ascaridoidea</taxon>
        <taxon>Toxocaridae</taxon>
        <taxon>Toxocara</taxon>
    </lineage>
</organism>
<dbReference type="Proteomes" id="UP000031036">
    <property type="component" value="Unassembled WGS sequence"/>
</dbReference>
<dbReference type="OrthoDB" id="410267at2759"/>
<keyword evidence="1" id="KW-0472">Membrane</keyword>
<keyword evidence="1" id="KW-0812">Transmembrane</keyword>
<evidence type="ECO:0000256" key="1">
    <source>
        <dbReference type="SAM" id="Phobius"/>
    </source>
</evidence>
<dbReference type="STRING" id="6265.A0A0B2VK25"/>
<dbReference type="AlphaFoldDB" id="A0A0B2VK25"/>
<keyword evidence="1" id="KW-1133">Transmembrane helix</keyword>
<protein>
    <submittedName>
        <fullName evidence="2">Uncharacterized protein</fullName>
    </submittedName>
</protein>
<reference evidence="2 3" key="1">
    <citation type="submission" date="2014-11" db="EMBL/GenBank/DDBJ databases">
        <title>Genetic blueprint of the zoonotic pathogen Toxocara canis.</title>
        <authorList>
            <person name="Zhu X.-Q."/>
            <person name="Korhonen P.K."/>
            <person name="Cai H."/>
            <person name="Young N.D."/>
            <person name="Nejsum P."/>
            <person name="von Samson-Himmelstjerna G."/>
            <person name="Boag P.R."/>
            <person name="Tan P."/>
            <person name="Li Q."/>
            <person name="Min J."/>
            <person name="Yang Y."/>
            <person name="Wang X."/>
            <person name="Fang X."/>
            <person name="Hall R.S."/>
            <person name="Hofmann A."/>
            <person name="Sternberg P.W."/>
            <person name="Jex A.R."/>
            <person name="Gasser R.B."/>
        </authorList>
    </citation>
    <scope>NUCLEOTIDE SEQUENCE [LARGE SCALE GENOMIC DNA]</scope>
    <source>
        <strain evidence="2">PN_DK_2014</strain>
    </source>
</reference>
<sequence>MLSALSVAEERLEGKEKNLKNYAPLNFLIIVLVDLFHVYLRRRTYTLLLYATNKCFEGADFGIIYGAVQLSLPLAGIGADLLSQFIPPYLGYEILFIVVASLLFLSFMLTTIIKLSKYGTSSSMSAQQQ</sequence>
<evidence type="ECO:0000313" key="2">
    <source>
        <dbReference type="EMBL" id="KHN81767.1"/>
    </source>
</evidence>
<feature type="transmembrane region" description="Helical" evidence="1">
    <location>
        <begin position="94"/>
        <end position="115"/>
    </location>
</feature>
<name>A0A0B2VK25_TOXCA</name>
<gene>
    <name evidence="2" type="ORF">Tcan_15263</name>
</gene>
<feature type="transmembrane region" description="Helical" evidence="1">
    <location>
        <begin position="22"/>
        <end position="40"/>
    </location>
</feature>
<accession>A0A0B2VK25</accession>
<evidence type="ECO:0000313" key="3">
    <source>
        <dbReference type="Proteomes" id="UP000031036"/>
    </source>
</evidence>
<feature type="transmembrane region" description="Helical" evidence="1">
    <location>
        <begin position="61"/>
        <end position="82"/>
    </location>
</feature>
<dbReference type="EMBL" id="JPKZ01001474">
    <property type="protein sequence ID" value="KHN81767.1"/>
    <property type="molecule type" value="Genomic_DNA"/>
</dbReference>
<keyword evidence="3" id="KW-1185">Reference proteome</keyword>